<keyword evidence="1" id="KW-0812">Transmembrane</keyword>
<evidence type="ECO:0000313" key="2">
    <source>
        <dbReference type="EMBL" id="CAI9953904.1"/>
    </source>
</evidence>
<evidence type="ECO:0000313" key="3">
    <source>
        <dbReference type="EMBL" id="CAL6079620.1"/>
    </source>
</evidence>
<evidence type="ECO:0000313" key="4">
    <source>
        <dbReference type="Proteomes" id="UP001642409"/>
    </source>
</evidence>
<sequence>MLWFDRTQCFKDNSITFSLESGKEYMKLNYNPQNCLSRPDDDDLKFTFVQNDEILDTRVLSLATLVSDGNISGLNDYSQSLASYKLDCRESGTLNTDCLNFVTKFIFDDLAKNSQMMQSCFFVTKDGVAYEYFQTIVLYFHIYRPDFNDGCFSQVGLTIFKNMIQLTATPGSLTNCSNAIFEQYFPHTATKSVIGVSATDDHSGTYQKLTKIYNNTFPYGTKLDMFIGCSQFDEPSKCLDTLQAIDNMPDNSSVVMTHYFLAADGSFVQKLSFPVEFTQSLFDQIDVQIFDNEICLIVVIARGFGIQQMLIEQLFQQVCGRRLIELRGLFYVINFVETKQCQACQYFHFANNQQNSRKRLQPFNRQITIFVFNIYQNILFVFQITLFIFYKCVCTLLCHFIHQYAFYNTLDTNDILCTNTHICYYIICS</sequence>
<keyword evidence="4" id="KW-1185">Reference proteome</keyword>
<organism evidence="2">
    <name type="scientific">Hexamita inflata</name>
    <dbReference type="NCBI Taxonomy" id="28002"/>
    <lineage>
        <taxon>Eukaryota</taxon>
        <taxon>Metamonada</taxon>
        <taxon>Diplomonadida</taxon>
        <taxon>Hexamitidae</taxon>
        <taxon>Hexamitinae</taxon>
        <taxon>Hexamita</taxon>
    </lineage>
</organism>
<dbReference type="EMBL" id="CATOUU010000842">
    <property type="protein sequence ID" value="CAI9953904.1"/>
    <property type="molecule type" value="Genomic_DNA"/>
</dbReference>
<keyword evidence="1" id="KW-0472">Membrane</keyword>
<dbReference type="AlphaFoldDB" id="A0AA86UFK8"/>
<gene>
    <name evidence="2" type="ORF">HINF_LOCUS41549</name>
    <name evidence="3" type="ORF">HINF_LOCUS59473</name>
</gene>
<reference evidence="3 4" key="2">
    <citation type="submission" date="2024-07" db="EMBL/GenBank/DDBJ databases">
        <authorList>
            <person name="Akdeniz Z."/>
        </authorList>
    </citation>
    <scope>NUCLEOTIDE SEQUENCE [LARGE SCALE GENOMIC DNA]</scope>
</reference>
<dbReference type="EMBL" id="CAXDID020000341">
    <property type="protein sequence ID" value="CAL6079620.1"/>
    <property type="molecule type" value="Genomic_DNA"/>
</dbReference>
<protein>
    <submittedName>
        <fullName evidence="2">Uncharacterized protein</fullName>
    </submittedName>
</protein>
<keyword evidence="1" id="KW-1133">Transmembrane helix</keyword>
<evidence type="ECO:0000256" key="1">
    <source>
        <dbReference type="SAM" id="Phobius"/>
    </source>
</evidence>
<proteinExistence type="predicted"/>
<dbReference type="Proteomes" id="UP001642409">
    <property type="component" value="Unassembled WGS sequence"/>
</dbReference>
<comment type="caution">
    <text evidence="2">The sequence shown here is derived from an EMBL/GenBank/DDBJ whole genome shotgun (WGS) entry which is preliminary data.</text>
</comment>
<name>A0AA86UFK8_9EUKA</name>
<feature type="transmembrane region" description="Helical" evidence="1">
    <location>
        <begin position="367"/>
        <end position="390"/>
    </location>
</feature>
<reference evidence="2" key="1">
    <citation type="submission" date="2023-06" db="EMBL/GenBank/DDBJ databases">
        <authorList>
            <person name="Kurt Z."/>
        </authorList>
    </citation>
    <scope>NUCLEOTIDE SEQUENCE</scope>
</reference>
<accession>A0AA86UFK8</accession>